<name>A0A166CLK3_9EURY</name>
<dbReference type="InterPro" id="IPR011256">
    <property type="entry name" value="Reg_factor_effector_dom_sf"/>
</dbReference>
<dbReference type="InterPro" id="IPR010499">
    <property type="entry name" value="AraC_E-bd"/>
</dbReference>
<dbReference type="SUPFAM" id="SSF55136">
    <property type="entry name" value="Probable bacterial effector-binding domain"/>
    <property type="match status" value="1"/>
</dbReference>
<dbReference type="OrthoDB" id="104532at2157"/>
<dbReference type="SMART" id="SM00871">
    <property type="entry name" value="AraC_E_bind"/>
    <property type="match status" value="1"/>
</dbReference>
<dbReference type="PANTHER" id="PTHR40055">
    <property type="entry name" value="TRANSCRIPTIONAL REGULATOR YGIV-RELATED"/>
    <property type="match status" value="1"/>
</dbReference>
<dbReference type="AlphaFoldDB" id="A0A166CLK3"/>
<dbReference type="PANTHER" id="PTHR40055:SF1">
    <property type="entry name" value="TRANSCRIPTIONAL REGULATOR YGIV-RELATED"/>
    <property type="match status" value="1"/>
</dbReference>
<protein>
    <submittedName>
        <fullName evidence="2">DNA gyrase inhibitor</fullName>
    </submittedName>
</protein>
<dbReference type="Proteomes" id="UP000077275">
    <property type="component" value="Unassembled WGS sequence"/>
</dbReference>
<evidence type="ECO:0000313" key="2">
    <source>
        <dbReference type="EMBL" id="KZX15267.1"/>
    </source>
</evidence>
<sequence length="154" mass="17679">MKIEDKVISDERLAIINYKGNVEDMGILLGKLMAWAEVNKIQLAGAPFAIYYTSPEKTAPEEMIYDMGIPVSKDTEISEEGEIKIVDLLEHRVLFTMHKGSYKDLPNSYKEMVEYSIKNDYDIIGSPKEIYFNSPHEVPEEELLTEIQFPVIKM</sequence>
<accession>A0A166CLK3</accession>
<dbReference type="RefSeq" id="WP_067260148.1">
    <property type="nucleotide sequence ID" value="NZ_LWMW01000123.1"/>
</dbReference>
<dbReference type="Pfam" id="PF06445">
    <property type="entry name" value="GyrI-like"/>
    <property type="match status" value="1"/>
</dbReference>
<dbReference type="InterPro" id="IPR029442">
    <property type="entry name" value="GyrI-like"/>
</dbReference>
<evidence type="ECO:0000259" key="1">
    <source>
        <dbReference type="SMART" id="SM00871"/>
    </source>
</evidence>
<dbReference type="PATRIC" id="fig|47311.3.peg.1732"/>
<reference evidence="2 3" key="1">
    <citation type="submission" date="2016-04" db="EMBL/GenBank/DDBJ databases">
        <title>Genome sequence of Methanobrevibacter cuticularis DSM 11139.</title>
        <authorList>
            <person name="Poehlein A."/>
            <person name="Seedorf H."/>
            <person name="Daniel R."/>
        </authorList>
    </citation>
    <scope>NUCLEOTIDE SEQUENCE [LARGE SCALE GENOMIC DNA]</scope>
    <source>
        <strain evidence="2 3">DSM 11139</strain>
    </source>
</reference>
<proteinExistence type="predicted"/>
<organism evidence="2 3">
    <name type="scientific">Methanobrevibacter cuticularis</name>
    <dbReference type="NCBI Taxonomy" id="47311"/>
    <lineage>
        <taxon>Archaea</taxon>
        <taxon>Methanobacteriati</taxon>
        <taxon>Methanobacteriota</taxon>
        <taxon>Methanomada group</taxon>
        <taxon>Methanobacteria</taxon>
        <taxon>Methanobacteriales</taxon>
        <taxon>Methanobacteriaceae</taxon>
        <taxon>Methanobrevibacter</taxon>
    </lineage>
</organism>
<dbReference type="STRING" id="47311.MBCUT_15920"/>
<dbReference type="InterPro" id="IPR050908">
    <property type="entry name" value="SmbC-like"/>
</dbReference>
<gene>
    <name evidence="2" type="primary">sbmC</name>
    <name evidence="2" type="ORF">MBCUT_15920</name>
</gene>
<comment type="caution">
    <text evidence="2">The sequence shown here is derived from an EMBL/GenBank/DDBJ whole genome shotgun (WGS) entry which is preliminary data.</text>
</comment>
<dbReference type="EMBL" id="LWMW01000123">
    <property type="protein sequence ID" value="KZX15267.1"/>
    <property type="molecule type" value="Genomic_DNA"/>
</dbReference>
<keyword evidence="3" id="KW-1185">Reference proteome</keyword>
<evidence type="ECO:0000313" key="3">
    <source>
        <dbReference type="Proteomes" id="UP000077275"/>
    </source>
</evidence>
<feature type="domain" description="AraC effector-binding" evidence="1">
    <location>
        <begin position="1"/>
        <end position="152"/>
    </location>
</feature>
<dbReference type="Gene3D" id="3.20.80.10">
    <property type="entry name" value="Regulatory factor, effector binding domain"/>
    <property type="match status" value="1"/>
</dbReference>